<name>A0A897MT58_9EURY</name>
<dbReference type="KEGG" id="hara:AArcS_0907"/>
<accession>A0A897MT58</accession>
<feature type="transmembrane region" description="Helical" evidence="1">
    <location>
        <begin position="48"/>
        <end position="68"/>
    </location>
</feature>
<dbReference type="EMBL" id="CP064786">
    <property type="protein sequence ID" value="QSG02129.1"/>
    <property type="molecule type" value="Genomic_DNA"/>
</dbReference>
<feature type="transmembrane region" description="Helical" evidence="1">
    <location>
        <begin position="111"/>
        <end position="131"/>
    </location>
</feature>
<keyword evidence="1" id="KW-0812">Transmembrane</keyword>
<evidence type="ECO:0000313" key="2">
    <source>
        <dbReference type="EMBL" id="QSG02129.1"/>
    </source>
</evidence>
<sequence length="144" mass="15588">MGTTHSANQESVFNRPSNPIGYVAILMALITGVLHLVASTNAVEMSQLLAVLFILNGLGFMGGAVLYVTRFWRRWLFIVAAIYAFVTILALFPVQGWGVEAFYMDGSLNPLAVITKATEAVLAVCAVYLYVASGEQSEIRAQTP</sequence>
<dbReference type="Pfam" id="PF24287">
    <property type="entry name" value="DUF7475"/>
    <property type="match status" value="1"/>
</dbReference>
<dbReference type="AlphaFoldDB" id="A0A897MT58"/>
<keyword evidence="3" id="KW-1185">Reference proteome</keyword>
<gene>
    <name evidence="2" type="ORF">AArcS_0907</name>
</gene>
<dbReference type="Proteomes" id="UP000663586">
    <property type="component" value="Chromosome"/>
</dbReference>
<evidence type="ECO:0000256" key="1">
    <source>
        <dbReference type="SAM" id="Phobius"/>
    </source>
</evidence>
<dbReference type="InterPro" id="IPR055898">
    <property type="entry name" value="DUF7475"/>
</dbReference>
<feature type="transmembrane region" description="Helical" evidence="1">
    <location>
        <begin position="20"/>
        <end position="42"/>
    </location>
</feature>
<keyword evidence="1" id="KW-1133">Transmembrane helix</keyword>
<proteinExistence type="predicted"/>
<organism evidence="2 3">
    <name type="scientific">Natranaeroarchaeum sulfidigenes</name>
    <dbReference type="NCBI Taxonomy" id="2784880"/>
    <lineage>
        <taxon>Archaea</taxon>
        <taxon>Methanobacteriati</taxon>
        <taxon>Methanobacteriota</taxon>
        <taxon>Stenosarchaea group</taxon>
        <taxon>Halobacteria</taxon>
        <taxon>Halobacteriales</taxon>
        <taxon>Natronoarchaeaceae</taxon>
        <taxon>Natranaeroarchaeum</taxon>
    </lineage>
</organism>
<evidence type="ECO:0000313" key="3">
    <source>
        <dbReference type="Proteomes" id="UP000663586"/>
    </source>
</evidence>
<keyword evidence="1" id="KW-0472">Membrane</keyword>
<feature type="transmembrane region" description="Helical" evidence="1">
    <location>
        <begin position="75"/>
        <end position="99"/>
    </location>
</feature>
<protein>
    <submittedName>
        <fullName evidence="2">Putative membrane protein</fullName>
    </submittedName>
</protein>
<reference evidence="2" key="1">
    <citation type="submission" date="2020-11" db="EMBL/GenBank/DDBJ databases">
        <title>Carbohydrate-dependent, anaerobic sulfur respiration: A novel catabolism in halophilic archaea.</title>
        <authorList>
            <person name="Sorokin D.Y."/>
            <person name="Messina E."/>
            <person name="Smedile F."/>
            <person name="La Cono V."/>
            <person name="Hallsworth J.E."/>
            <person name="Yakimov M.M."/>
        </authorList>
    </citation>
    <scope>NUCLEOTIDE SEQUENCE</scope>
    <source>
        <strain evidence="2">AArc-S</strain>
    </source>
</reference>